<dbReference type="FunFam" id="1.20.1280.290:FF:000002">
    <property type="entry name" value="Bidirectional sugar transporter SWEET"/>
    <property type="match status" value="1"/>
</dbReference>
<evidence type="ECO:0000256" key="11">
    <source>
        <dbReference type="ARBA" id="ARBA00038715"/>
    </source>
</evidence>
<proteinExistence type="inferred from homology"/>
<dbReference type="AlphaFoldDB" id="A0A1D1ZH86"/>
<dbReference type="InterPro" id="IPR047664">
    <property type="entry name" value="SWEET"/>
</dbReference>
<evidence type="ECO:0000256" key="8">
    <source>
        <dbReference type="ARBA" id="ARBA00022989"/>
    </source>
</evidence>
<feature type="transmembrane region" description="Helical" evidence="12">
    <location>
        <begin position="6"/>
        <end position="24"/>
    </location>
</feature>
<evidence type="ECO:0000256" key="5">
    <source>
        <dbReference type="ARBA" id="ARBA00022597"/>
    </source>
</evidence>
<comment type="subunit">
    <text evidence="11">Forms homooligomers and/or heterooligomers.</text>
</comment>
<keyword evidence="4" id="KW-1003">Cell membrane</keyword>
<feature type="transmembrane region" description="Helical" evidence="12">
    <location>
        <begin position="164"/>
        <end position="186"/>
    </location>
</feature>
<evidence type="ECO:0000256" key="6">
    <source>
        <dbReference type="ARBA" id="ARBA00022692"/>
    </source>
</evidence>
<evidence type="ECO:0000256" key="2">
    <source>
        <dbReference type="ARBA" id="ARBA00007809"/>
    </source>
</evidence>
<evidence type="ECO:0000256" key="9">
    <source>
        <dbReference type="ARBA" id="ARBA00023136"/>
    </source>
</evidence>
<feature type="transmembrane region" description="Helical" evidence="12">
    <location>
        <begin position="45"/>
        <end position="64"/>
    </location>
</feature>
<keyword evidence="7" id="KW-0677">Repeat</keyword>
<dbReference type="InterPro" id="IPR004316">
    <property type="entry name" value="SWEET_rpt"/>
</dbReference>
<comment type="function">
    <text evidence="10">Mediates both low-affinity uptake and efflux of sugar across the plasma membrane.</text>
</comment>
<dbReference type="GO" id="GO:0005886">
    <property type="term" value="C:plasma membrane"/>
    <property type="evidence" value="ECO:0007669"/>
    <property type="project" value="UniProtKB-SubCell"/>
</dbReference>
<accession>A0A1D1ZH86</accession>
<feature type="transmembrane region" description="Helical" evidence="12">
    <location>
        <begin position="133"/>
        <end position="152"/>
    </location>
</feature>
<keyword evidence="5 12" id="KW-0762">Sugar transport</keyword>
<dbReference type="PANTHER" id="PTHR10791:SF30">
    <property type="entry name" value="SUGAR TRANSPORTER SWEET1"/>
    <property type="match status" value="1"/>
</dbReference>
<dbReference type="GO" id="GO:0051119">
    <property type="term" value="F:sugar transmembrane transporter activity"/>
    <property type="evidence" value="ECO:0007669"/>
    <property type="project" value="InterPro"/>
</dbReference>
<dbReference type="PANTHER" id="PTHR10791">
    <property type="entry name" value="RAG1-ACTIVATING PROTEIN 1"/>
    <property type="match status" value="1"/>
</dbReference>
<evidence type="ECO:0000256" key="3">
    <source>
        <dbReference type="ARBA" id="ARBA00022448"/>
    </source>
</evidence>
<dbReference type="EMBL" id="GDJX01001580">
    <property type="protein sequence ID" value="JAT66356.1"/>
    <property type="molecule type" value="Transcribed_RNA"/>
</dbReference>
<feature type="transmembrane region" description="Helical" evidence="12">
    <location>
        <begin position="192"/>
        <end position="213"/>
    </location>
</feature>
<keyword evidence="9 12" id="KW-0472">Membrane</keyword>
<evidence type="ECO:0000313" key="13">
    <source>
        <dbReference type="EMBL" id="JAT66356.1"/>
    </source>
</evidence>
<evidence type="ECO:0000256" key="7">
    <source>
        <dbReference type="ARBA" id="ARBA00022737"/>
    </source>
</evidence>
<dbReference type="Pfam" id="PF03083">
    <property type="entry name" value="MtN3_slv"/>
    <property type="match status" value="2"/>
</dbReference>
<organism evidence="13">
    <name type="scientific">Anthurium amnicola</name>
    <dbReference type="NCBI Taxonomy" id="1678845"/>
    <lineage>
        <taxon>Eukaryota</taxon>
        <taxon>Viridiplantae</taxon>
        <taxon>Streptophyta</taxon>
        <taxon>Embryophyta</taxon>
        <taxon>Tracheophyta</taxon>
        <taxon>Spermatophyta</taxon>
        <taxon>Magnoliopsida</taxon>
        <taxon>Liliopsida</taxon>
        <taxon>Araceae</taxon>
        <taxon>Pothoideae</taxon>
        <taxon>Potheae</taxon>
        <taxon>Anthurium</taxon>
    </lineage>
</organism>
<evidence type="ECO:0000256" key="12">
    <source>
        <dbReference type="RuleBase" id="RU910715"/>
    </source>
</evidence>
<feature type="transmembrane region" description="Helical" evidence="12">
    <location>
        <begin position="70"/>
        <end position="95"/>
    </location>
</feature>
<dbReference type="Gene3D" id="1.20.1280.290">
    <property type="match status" value="2"/>
</dbReference>
<evidence type="ECO:0000256" key="1">
    <source>
        <dbReference type="ARBA" id="ARBA00004651"/>
    </source>
</evidence>
<comment type="function">
    <text evidence="12">Mediates both low-affinity uptake and efflux of sugar across the membrane.</text>
</comment>
<gene>
    <name evidence="13" type="primary">SWEET6B_0</name>
    <name evidence="13" type="ORF">g.56816</name>
</gene>
<comment type="subcellular location">
    <subcellularLocation>
        <location evidence="1 12">Cell membrane</location>
        <topology evidence="1 12">Multi-pass membrane protein</topology>
    </subcellularLocation>
</comment>
<feature type="transmembrane region" description="Helical" evidence="12">
    <location>
        <begin position="102"/>
        <end position="121"/>
    </location>
</feature>
<comment type="similarity">
    <text evidence="2 12">Belongs to the SWEET sugar transporter family.</text>
</comment>
<name>A0A1D1ZH86_9ARAE</name>
<evidence type="ECO:0000256" key="4">
    <source>
        <dbReference type="ARBA" id="ARBA00022475"/>
    </source>
</evidence>
<sequence>MVTADTARNVVGIIGNAISFGLFLSPMPTFAKIWKRKAVEDFSPIPYLATFLNCMMWIFYGIPLVHPHSILVVTINGVGLVLETFYLFIFVLYAPSAGRRKVFMILLAEVVFMVAVVIGVLAGEHTHERRSLIVGVMCVIFGTCMYASPLAAMRNVVRTKSVKYMPFWLSLASFLNGICWTLYALIEFDIFITIPNGLGALFGFAQLVLYAWFYRSTPKDEPKSELQLPTATVAPGNDGGISLSVR</sequence>
<keyword evidence="8 12" id="KW-1133">Transmembrane helix</keyword>
<protein>
    <recommendedName>
        <fullName evidence="12">Bidirectional sugar transporter SWEET</fullName>
    </recommendedName>
</protein>
<keyword evidence="6 12" id="KW-0812">Transmembrane</keyword>
<reference evidence="13" key="1">
    <citation type="submission" date="2015-07" db="EMBL/GenBank/DDBJ databases">
        <title>Transcriptome Assembly of Anthurium amnicola.</title>
        <authorList>
            <person name="Suzuki J."/>
        </authorList>
    </citation>
    <scope>NUCLEOTIDE SEQUENCE</scope>
</reference>
<evidence type="ECO:0000256" key="10">
    <source>
        <dbReference type="ARBA" id="ARBA00037238"/>
    </source>
</evidence>
<keyword evidence="3 12" id="KW-0813">Transport</keyword>
<dbReference type="FunFam" id="1.20.1280.290:FF:000001">
    <property type="entry name" value="Bidirectional sugar transporter SWEET"/>
    <property type="match status" value="1"/>
</dbReference>